<comment type="caution">
    <text evidence="5">The sequence shown here is derived from an EMBL/GenBank/DDBJ whole genome shotgun (WGS) entry which is preliminary data.</text>
</comment>
<dbReference type="InterPro" id="IPR028082">
    <property type="entry name" value="Peripla_BP_I"/>
</dbReference>
<dbReference type="Gene3D" id="3.40.50.2300">
    <property type="match status" value="2"/>
</dbReference>
<dbReference type="Proteomes" id="UP000240708">
    <property type="component" value="Unassembled WGS sequence"/>
</dbReference>
<dbReference type="CDD" id="cd06268">
    <property type="entry name" value="PBP1_ABC_transporter_LIVBP-like"/>
    <property type="match status" value="1"/>
</dbReference>
<evidence type="ECO:0000256" key="2">
    <source>
        <dbReference type="ARBA" id="ARBA00022729"/>
    </source>
</evidence>
<keyword evidence="6" id="KW-1185">Reference proteome</keyword>
<evidence type="ECO:0000313" key="5">
    <source>
        <dbReference type="EMBL" id="PSL05087.1"/>
    </source>
</evidence>
<dbReference type="InterPro" id="IPR028081">
    <property type="entry name" value="Leu-bd"/>
</dbReference>
<organism evidence="5 6">
    <name type="scientific">Cecembia rubra</name>
    <dbReference type="NCBI Taxonomy" id="1485585"/>
    <lineage>
        <taxon>Bacteria</taxon>
        <taxon>Pseudomonadati</taxon>
        <taxon>Bacteroidota</taxon>
        <taxon>Cytophagia</taxon>
        <taxon>Cytophagales</taxon>
        <taxon>Cyclobacteriaceae</taxon>
        <taxon>Cecembia</taxon>
    </lineage>
</organism>
<keyword evidence="2 3" id="KW-0732">Signal</keyword>
<protein>
    <submittedName>
        <fullName evidence="5">Amino acid/amide ABC transporter substrate-binding protein (HAAT family)</fullName>
    </submittedName>
</protein>
<proteinExistence type="inferred from homology"/>
<dbReference type="AlphaFoldDB" id="A0A2P8E6N6"/>
<evidence type="ECO:0000256" key="1">
    <source>
        <dbReference type="ARBA" id="ARBA00010062"/>
    </source>
</evidence>
<reference evidence="5 6" key="1">
    <citation type="submission" date="2018-03" db="EMBL/GenBank/DDBJ databases">
        <title>Genomic Encyclopedia of Archaeal and Bacterial Type Strains, Phase II (KMG-II): from individual species to whole genera.</title>
        <authorList>
            <person name="Goeker M."/>
        </authorList>
    </citation>
    <scope>NUCLEOTIDE SEQUENCE [LARGE SCALE GENOMIC DNA]</scope>
    <source>
        <strain evidence="5 6">DSM 28057</strain>
    </source>
</reference>
<dbReference type="Gene3D" id="1.25.40.10">
    <property type="entry name" value="Tetratricopeptide repeat domain"/>
    <property type="match status" value="1"/>
</dbReference>
<dbReference type="EMBL" id="PYGF01000004">
    <property type="protein sequence ID" value="PSL05087.1"/>
    <property type="molecule type" value="Genomic_DNA"/>
</dbReference>
<name>A0A2P8E6N6_9BACT</name>
<dbReference type="InterPro" id="IPR011990">
    <property type="entry name" value="TPR-like_helical_dom_sf"/>
</dbReference>
<feature type="signal peptide" evidence="3">
    <location>
        <begin position="1"/>
        <end position="20"/>
    </location>
</feature>
<dbReference type="Pfam" id="PF13458">
    <property type="entry name" value="Peripla_BP_6"/>
    <property type="match status" value="1"/>
</dbReference>
<evidence type="ECO:0000256" key="3">
    <source>
        <dbReference type="SAM" id="SignalP"/>
    </source>
</evidence>
<feature type="chain" id="PRO_5015202339" evidence="3">
    <location>
        <begin position="21"/>
        <end position="552"/>
    </location>
</feature>
<dbReference type="RefSeq" id="WP_106567114.1">
    <property type="nucleotide sequence ID" value="NZ_JAUVYL010000094.1"/>
</dbReference>
<gene>
    <name evidence="5" type="ORF">CLV48_104262</name>
</gene>
<feature type="domain" description="Leucine-binding protein" evidence="4">
    <location>
        <begin position="235"/>
        <end position="496"/>
    </location>
</feature>
<dbReference type="SUPFAM" id="SSF48452">
    <property type="entry name" value="TPR-like"/>
    <property type="match status" value="1"/>
</dbReference>
<dbReference type="SUPFAM" id="SSF53822">
    <property type="entry name" value="Periplasmic binding protein-like I"/>
    <property type="match status" value="1"/>
</dbReference>
<evidence type="ECO:0000313" key="6">
    <source>
        <dbReference type="Proteomes" id="UP000240708"/>
    </source>
</evidence>
<sequence length="552" mass="63359">MRYFLLVLIFLVNALNPLFSQDQFTGYNRAKTLMGYGNYTDAMNLLRPYMDAQQFGKLSQYASYHFARAAYQNGQYMLVESVLKELSTQENWENKDKARYLLALAYFQEGRNIDALEAITKITEPVVKEQAENATYNFLKNASVSFLMGNIRKFNENKGFMLALKEQIEKQTVMSTDERAIYNQIRTIDFGNKGTETIKKNSQTLDIALILPFNYSGGKGVQNLAPNNFIFELFQGIQFAAEELTRQGITLNLKSFDSERNLSKVSSILEDPFLKQADLIIGPIYPEEVEMVMGFSERNRIPFINPLSNIDEKYEGLNFAYLFRPSISNLSDGIIEFARKNIVGRRLAIGYSNTSRDELLAKSIAEKAQRFGYSIIRNDPVNGRSILDFLERIQLKNGDLANADLVIILSDDPNVAAPTFGFMESQNVKKPILVMDSWLFFNFANYEMLEEQNFHFVSNNTVQFDKPNLEKFREGFYSKHINYPSFNAHLGYELMYWASQNLGPQIGFNLRENLNSNGFQIGRITNGFDFRNSNSNRFVPVLKLENGMLLYK</sequence>
<comment type="similarity">
    <text evidence="1">Belongs to the leucine-binding protein family.</text>
</comment>
<accession>A0A2P8E6N6</accession>
<evidence type="ECO:0000259" key="4">
    <source>
        <dbReference type="Pfam" id="PF13458"/>
    </source>
</evidence>
<dbReference type="OrthoDB" id="1490998at2"/>